<dbReference type="EMBL" id="BMAW01111583">
    <property type="protein sequence ID" value="GFT48677.1"/>
    <property type="molecule type" value="Genomic_DNA"/>
</dbReference>
<reference evidence="1" key="1">
    <citation type="submission" date="2020-08" db="EMBL/GenBank/DDBJ databases">
        <title>Multicomponent nature underlies the extraordinary mechanical properties of spider dragline silk.</title>
        <authorList>
            <person name="Kono N."/>
            <person name="Nakamura H."/>
            <person name="Mori M."/>
            <person name="Yoshida Y."/>
            <person name="Ohtoshi R."/>
            <person name="Malay A.D."/>
            <person name="Moran D.A.P."/>
            <person name="Tomita M."/>
            <person name="Numata K."/>
            <person name="Arakawa K."/>
        </authorList>
    </citation>
    <scope>NUCLEOTIDE SEQUENCE</scope>
</reference>
<feature type="non-terminal residue" evidence="1">
    <location>
        <position position="174"/>
    </location>
</feature>
<dbReference type="OrthoDB" id="7666874at2759"/>
<keyword evidence="2" id="KW-1185">Reference proteome</keyword>
<comment type="caution">
    <text evidence="1">The sequence shown here is derived from an EMBL/GenBank/DDBJ whole genome shotgun (WGS) entry which is preliminary data.</text>
</comment>
<gene>
    <name evidence="1" type="ORF">NPIL_261251</name>
</gene>
<evidence type="ECO:0000313" key="1">
    <source>
        <dbReference type="EMBL" id="GFT48677.1"/>
    </source>
</evidence>
<proteinExistence type="predicted"/>
<dbReference type="Proteomes" id="UP000887013">
    <property type="component" value="Unassembled WGS sequence"/>
</dbReference>
<dbReference type="AlphaFoldDB" id="A0A8X6P3C3"/>
<name>A0A8X6P3C3_NEPPI</name>
<protein>
    <submittedName>
        <fullName evidence="1">Uncharacterized protein</fullName>
    </submittedName>
</protein>
<accession>A0A8X6P3C3</accession>
<sequence>MSLENLAVIRTAINVYRIREFWALENGEYSLRRMPSKKLKSLVEKNFPTLTNCSILLKRVSNLMRPLSEEANAWTADHYYILDLESFSLSIDYQWRSNGTIDRLKTARSFIQSENFDCSRRFQMACIYWLDEDARNIWNEMHTHFKRFFSQNFLRDSHIVWRAIVGEWVKYLES</sequence>
<organism evidence="1 2">
    <name type="scientific">Nephila pilipes</name>
    <name type="common">Giant wood spider</name>
    <name type="synonym">Nephila maculata</name>
    <dbReference type="NCBI Taxonomy" id="299642"/>
    <lineage>
        <taxon>Eukaryota</taxon>
        <taxon>Metazoa</taxon>
        <taxon>Ecdysozoa</taxon>
        <taxon>Arthropoda</taxon>
        <taxon>Chelicerata</taxon>
        <taxon>Arachnida</taxon>
        <taxon>Araneae</taxon>
        <taxon>Araneomorphae</taxon>
        <taxon>Entelegynae</taxon>
        <taxon>Araneoidea</taxon>
        <taxon>Nephilidae</taxon>
        <taxon>Nephila</taxon>
    </lineage>
</organism>
<evidence type="ECO:0000313" key="2">
    <source>
        <dbReference type="Proteomes" id="UP000887013"/>
    </source>
</evidence>